<evidence type="ECO:0000256" key="2">
    <source>
        <dbReference type="SAM" id="Phobius"/>
    </source>
</evidence>
<organism evidence="3 4">
    <name type="scientific">Alteribacter lacisalsi</name>
    <dbReference type="NCBI Taxonomy" id="2045244"/>
    <lineage>
        <taxon>Bacteria</taxon>
        <taxon>Bacillati</taxon>
        <taxon>Bacillota</taxon>
        <taxon>Bacilli</taxon>
        <taxon>Bacillales</taxon>
        <taxon>Bacillaceae</taxon>
        <taxon>Alteribacter</taxon>
    </lineage>
</organism>
<dbReference type="OrthoDB" id="2859451at2"/>
<feature type="region of interest" description="Disordered" evidence="1">
    <location>
        <begin position="1"/>
        <end position="29"/>
    </location>
</feature>
<dbReference type="EMBL" id="PDOF01000001">
    <property type="protein sequence ID" value="PYZ99009.1"/>
    <property type="molecule type" value="Genomic_DNA"/>
</dbReference>
<reference evidence="3 4" key="1">
    <citation type="submission" date="2017-10" db="EMBL/GenBank/DDBJ databases">
        <title>Bacillus sp. nov., a halophilic bacterium isolated from a Yangshapao Lake.</title>
        <authorList>
            <person name="Wang H."/>
        </authorList>
    </citation>
    <scope>NUCLEOTIDE SEQUENCE [LARGE SCALE GENOMIC DNA]</scope>
    <source>
        <strain evidence="3 4">YSP-3</strain>
    </source>
</reference>
<sequence>MNEQDNRNSKGQLSDSEPSHTPAGPQPKIPDWKLPAAIAMAFLWITTVFFLWLPGQIEPPAQEEAADWSVQTYTRENPIREGDHVTLQVFVYDNETKDPVKDAEVTADLHLREEGLTFHYVENGLYETTDQVIENVILSGTVLVKRENLSASAGFEFPVEPFEDRWEETRTAFLITEPEAVSQ</sequence>
<keyword evidence="4" id="KW-1185">Reference proteome</keyword>
<dbReference type="RefSeq" id="WP_110519390.1">
    <property type="nucleotide sequence ID" value="NZ_PDOF01000001.1"/>
</dbReference>
<proteinExistence type="predicted"/>
<keyword evidence="2" id="KW-0812">Transmembrane</keyword>
<protein>
    <submittedName>
        <fullName evidence="3">Uncharacterized protein</fullName>
    </submittedName>
</protein>
<feature type="transmembrane region" description="Helical" evidence="2">
    <location>
        <begin position="34"/>
        <end position="53"/>
    </location>
</feature>
<keyword evidence="2" id="KW-0472">Membrane</keyword>
<gene>
    <name evidence="3" type="ORF">CR205_10725</name>
</gene>
<dbReference type="Proteomes" id="UP000248066">
    <property type="component" value="Unassembled WGS sequence"/>
</dbReference>
<comment type="caution">
    <text evidence="3">The sequence shown here is derived from an EMBL/GenBank/DDBJ whole genome shotgun (WGS) entry which is preliminary data.</text>
</comment>
<keyword evidence="2" id="KW-1133">Transmembrane helix</keyword>
<dbReference type="AlphaFoldDB" id="A0A2W0HQ71"/>
<evidence type="ECO:0000256" key="1">
    <source>
        <dbReference type="SAM" id="MobiDB-lite"/>
    </source>
</evidence>
<accession>A0A2W0HQ71</accession>
<evidence type="ECO:0000313" key="4">
    <source>
        <dbReference type="Proteomes" id="UP000248066"/>
    </source>
</evidence>
<name>A0A2W0HQ71_9BACI</name>
<evidence type="ECO:0000313" key="3">
    <source>
        <dbReference type="EMBL" id="PYZ99009.1"/>
    </source>
</evidence>